<evidence type="ECO:0000256" key="2">
    <source>
        <dbReference type="SAM" id="SignalP"/>
    </source>
</evidence>
<feature type="region of interest" description="Disordered" evidence="1">
    <location>
        <begin position="22"/>
        <end position="47"/>
    </location>
</feature>
<organism evidence="3 4">
    <name type="scientific">Phyllosticta citribraziliensis</name>
    <dbReference type="NCBI Taxonomy" id="989973"/>
    <lineage>
        <taxon>Eukaryota</taxon>
        <taxon>Fungi</taxon>
        <taxon>Dikarya</taxon>
        <taxon>Ascomycota</taxon>
        <taxon>Pezizomycotina</taxon>
        <taxon>Dothideomycetes</taxon>
        <taxon>Dothideomycetes incertae sedis</taxon>
        <taxon>Botryosphaeriales</taxon>
        <taxon>Phyllostictaceae</taxon>
        <taxon>Phyllosticta</taxon>
    </lineage>
</organism>
<dbReference type="EMBL" id="JBBPEH010000006">
    <property type="protein sequence ID" value="KAK7537335.1"/>
    <property type="molecule type" value="Genomic_DNA"/>
</dbReference>
<dbReference type="RefSeq" id="XP_066655486.1">
    <property type="nucleotide sequence ID" value="XM_066800317.1"/>
</dbReference>
<dbReference type="GeneID" id="92033223"/>
<keyword evidence="2" id="KW-0732">Signal</keyword>
<reference evidence="3 4" key="1">
    <citation type="submission" date="2024-04" db="EMBL/GenBank/DDBJ databases">
        <title>Phyllosticta paracitricarpa is synonymous to the EU quarantine fungus P. citricarpa based on phylogenomic analyses.</title>
        <authorList>
            <consortium name="Lawrence Berkeley National Laboratory"/>
            <person name="Van ingen-buijs V.A."/>
            <person name="Van westerhoven A.C."/>
            <person name="Haridas S."/>
            <person name="Skiadas P."/>
            <person name="Martin F."/>
            <person name="Groenewald J.Z."/>
            <person name="Crous P.W."/>
            <person name="Seidl M.F."/>
        </authorList>
    </citation>
    <scope>NUCLEOTIDE SEQUENCE [LARGE SCALE GENOMIC DNA]</scope>
    <source>
        <strain evidence="3 4">CPC 17464</strain>
    </source>
</reference>
<feature type="chain" id="PRO_5046380897" evidence="2">
    <location>
        <begin position="22"/>
        <end position="193"/>
    </location>
</feature>
<name>A0ABR1LRF6_9PEZI</name>
<comment type="caution">
    <text evidence="3">The sequence shown here is derived from an EMBL/GenBank/DDBJ whole genome shotgun (WGS) entry which is preliminary data.</text>
</comment>
<dbReference type="Proteomes" id="UP001360953">
    <property type="component" value="Unassembled WGS sequence"/>
</dbReference>
<proteinExistence type="predicted"/>
<evidence type="ECO:0000313" key="3">
    <source>
        <dbReference type="EMBL" id="KAK7537335.1"/>
    </source>
</evidence>
<sequence length="193" mass="20542">MLSNMKLALVALLASTSMVVAAPGQPKSESSPSYAPPPPQTYPAPKTSCTNEVKTIYSTGKSSIVVTETKTVPQVITKTGVNSETSVVTIPYTTEVVVTKPYTITKPIVETATKSKVITTTYTEVFTSSKVVTGVKSETSASVGHKTSNTVITKPYTTVLTTYSASLCPVTEYKPYTTSYVKTESKCATKTGW</sequence>
<accession>A0ABR1LRF6</accession>
<feature type="signal peptide" evidence="2">
    <location>
        <begin position="1"/>
        <end position="21"/>
    </location>
</feature>
<keyword evidence="4" id="KW-1185">Reference proteome</keyword>
<protein>
    <submittedName>
        <fullName evidence="3">Uncharacterized protein</fullName>
    </submittedName>
</protein>
<gene>
    <name evidence="3" type="ORF">J3D65DRAFT_625200</name>
</gene>
<evidence type="ECO:0000313" key="4">
    <source>
        <dbReference type="Proteomes" id="UP001360953"/>
    </source>
</evidence>
<evidence type="ECO:0000256" key="1">
    <source>
        <dbReference type="SAM" id="MobiDB-lite"/>
    </source>
</evidence>